<dbReference type="HOGENOM" id="CLU_114656_0_2_1"/>
<feature type="compositionally biased region" description="Acidic residues" evidence="4">
    <location>
        <begin position="93"/>
        <end position="105"/>
    </location>
</feature>
<dbReference type="Proteomes" id="UP000010094">
    <property type="component" value="Chromosome VII"/>
</dbReference>
<name>I7AF09_ENCRO</name>
<dbReference type="GO" id="GO:0022625">
    <property type="term" value="C:cytosolic large ribosomal subunit"/>
    <property type="evidence" value="ECO:0007669"/>
    <property type="project" value="InterPro"/>
</dbReference>
<organism evidence="5 6">
    <name type="scientific">Encephalitozoon romaleae (strain SJ-2008)</name>
    <name type="common">Microsporidian parasite</name>
    <dbReference type="NCBI Taxonomy" id="1178016"/>
    <lineage>
        <taxon>Eukaryota</taxon>
        <taxon>Fungi</taxon>
        <taxon>Fungi incertae sedis</taxon>
        <taxon>Microsporidia</taxon>
        <taxon>Unikaryonidae</taxon>
        <taxon>Encephalitozoon</taxon>
    </lineage>
</organism>
<dbReference type="GO" id="GO:0002182">
    <property type="term" value="P:cytoplasmic translational elongation"/>
    <property type="evidence" value="ECO:0007669"/>
    <property type="project" value="InterPro"/>
</dbReference>
<proteinExistence type="inferred from homology"/>
<dbReference type="EMBL" id="CP003524">
    <property type="protein sequence ID" value="AFN83255.1"/>
    <property type="molecule type" value="Genomic_DNA"/>
</dbReference>
<protein>
    <submittedName>
        <fullName evidence="5">60S acidic ribosomal protein P2</fullName>
    </submittedName>
</protein>
<dbReference type="RefSeq" id="XP_009264752.1">
    <property type="nucleotide sequence ID" value="XM_009266477.1"/>
</dbReference>
<dbReference type="FunFam" id="1.10.10.1410:FF:000002">
    <property type="entry name" value="60S acidic ribosomal protein P2"/>
    <property type="match status" value="1"/>
</dbReference>
<dbReference type="AlphaFoldDB" id="I7AF09"/>
<dbReference type="Gene3D" id="1.10.10.1410">
    <property type="match status" value="1"/>
</dbReference>
<dbReference type="OrthoDB" id="1227494at2759"/>
<evidence type="ECO:0000256" key="1">
    <source>
        <dbReference type="ARBA" id="ARBA00005436"/>
    </source>
</evidence>
<dbReference type="Pfam" id="PF00428">
    <property type="entry name" value="Ribosomal_60s"/>
    <property type="match status" value="1"/>
</dbReference>
<reference evidence="5 6" key="1">
    <citation type="journal article" date="2012" name="Proc. Natl. Acad. Sci. U.S.A.">
        <title>Gain and loss of multiple functionally related, horizontally transferred genes in the reduced genomes of two microsporidian parasites.</title>
        <authorList>
            <person name="Pombert J.-F."/>
            <person name="Selman M."/>
            <person name="Burki F."/>
            <person name="Bardell F.T."/>
            <person name="Farinelli L."/>
            <person name="Solter L.F."/>
            <person name="Whitman D.W."/>
            <person name="Weiss L.M."/>
            <person name="Corradi N."/>
            <person name="Keeling P.J."/>
        </authorList>
    </citation>
    <scope>NUCLEOTIDE SEQUENCE [LARGE SCALE GENOMIC DNA]</scope>
    <source>
        <strain evidence="5 6">SJ-2008</strain>
    </source>
</reference>
<keyword evidence="6" id="KW-1185">Reference proteome</keyword>
<dbReference type="InterPro" id="IPR038716">
    <property type="entry name" value="P1/P2_N_sf"/>
</dbReference>
<dbReference type="PANTHER" id="PTHR21141:SF5">
    <property type="entry name" value="LARGE RIBOSOMAL SUBUNIT PROTEIN P2"/>
    <property type="match status" value="1"/>
</dbReference>
<evidence type="ECO:0000313" key="5">
    <source>
        <dbReference type="EMBL" id="AFN83255.1"/>
    </source>
</evidence>
<accession>I7AF09</accession>
<dbReference type="InterPro" id="IPR044076">
    <property type="entry name" value="Ribosomal_P2"/>
</dbReference>
<evidence type="ECO:0000256" key="2">
    <source>
        <dbReference type="ARBA" id="ARBA00022980"/>
    </source>
</evidence>
<keyword evidence="3" id="KW-0687">Ribonucleoprotein</keyword>
<dbReference type="VEuPathDB" id="MicrosporidiaDB:EROM_070040"/>
<feature type="compositionally biased region" description="Polar residues" evidence="4">
    <location>
        <begin position="66"/>
        <end position="87"/>
    </location>
</feature>
<sequence>MEYVAAYAMFDKVGKELNEKSITELFNAIGAEIEPETMRLFLSKVSNKSMEEIMLKGKELMASLAISSARESAPTQTADASAPSQTTENKEEKEEEEDFDIFAAF</sequence>
<gene>
    <name evidence="5" type="ordered locus">EROM_070040</name>
</gene>
<evidence type="ECO:0000256" key="3">
    <source>
        <dbReference type="ARBA" id="ARBA00023274"/>
    </source>
</evidence>
<keyword evidence="2 5" id="KW-0689">Ribosomal protein</keyword>
<comment type="similarity">
    <text evidence="1">Belongs to the eukaryotic ribosomal protein P1/P2 family.</text>
</comment>
<dbReference type="PANTHER" id="PTHR21141">
    <property type="entry name" value="60S ACIDIC RIBOSOMAL PROTEIN FAMILY MEMBER"/>
    <property type="match status" value="1"/>
</dbReference>
<feature type="region of interest" description="Disordered" evidence="4">
    <location>
        <begin position="66"/>
        <end position="105"/>
    </location>
</feature>
<dbReference type="GO" id="GO:0003735">
    <property type="term" value="F:structural constituent of ribosome"/>
    <property type="evidence" value="ECO:0007669"/>
    <property type="project" value="InterPro"/>
</dbReference>
<dbReference type="KEGG" id="ero:EROM_070040"/>
<dbReference type="GeneID" id="20521562"/>
<evidence type="ECO:0000313" key="6">
    <source>
        <dbReference type="Proteomes" id="UP000010094"/>
    </source>
</evidence>
<evidence type="ECO:0000256" key="4">
    <source>
        <dbReference type="SAM" id="MobiDB-lite"/>
    </source>
</evidence>